<keyword evidence="5" id="KW-1185">Reference proteome</keyword>
<name>A0A0C9YYN0_9AGAM</name>
<dbReference type="Gene3D" id="1.10.10.60">
    <property type="entry name" value="Homeodomain-like"/>
    <property type="match status" value="1"/>
</dbReference>
<evidence type="ECO:0000259" key="3">
    <source>
        <dbReference type="PROSITE" id="PS50071"/>
    </source>
</evidence>
<dbReference type="SUPFAM" id="SSF46689">
    <property type="entry name" value="Homeodomain-like"/>
    <property type="match status" value="1"/>
</dbReference>
<dbReference type="PROSITE" id="PS50071">
    <property type="entry name" value="HOMEOBOX_2"/>
    <property type="match status" value="1"/>
</dbReference>
<dbReference type="GO" id="GO:0005634">
    <property type="term" value="C:nucleus"/>
    <property type="evidence" value="ECO:0007669"/>
    <property type="project" value="UniProtKB-SubCell"/>
</dbReference>
<dbReference type="Pfam" id="PF00046">
    <property type="entry name" value="Homeodomain"/>
    <property type="match status" value="1"/>
</dbReference>
<protein>
    <recommendedName>
        <fullName evidence="3">Homeobox domain-containing protein</fullName>
    </recommendedName>
</protein>
<comment type="subcellular location">
    <subcellularLocation>
        <location evidence="1 2">Nucleus</location>
    </subcellularLocation>
</comment>
<keyword evidence="1 2" id="KW-0238">DNA-binding</keyword>
<dbReference type="EMBL" id="KN833687">
    <property type="protein sequence ID" value="KIK30250.1"/>
    <property type="molecule type" value="Genomic_DNA"/>
</dbReference>
<feature type="domain" description="Homeobox" evidence="3">
    <location>
        <begin position="142"/>
        <end position="202"/>
    </location>
</feature>
<dbReference type="InterPro" id="IPR001356">
    <property type="entry name" value="HD"/>
</dbReference>
<gene>
    <name evidence="4" type="ORF">PISMIDRAFT_671414</name>
</gene>
<evidence type="ECO:0000256" key="1">
    <source>
        <dbReference type="PROSITE-ProRule" id="PRU00108"/>
    </source>
</evidence>
<dbReference type="SMART" id="SM00389">
    <property type="entry name" value="HOX"/>
    <property type="match status" value="1"/>
</dbReference>
<proteinExistence type="predicted"/>
<dbReference type="AlphaFoldDB" id="A0A0C9YYN0"/>
<dbReference type="HOGENOM" id="CLU_513975_0_0_1"/>
<evidence type="ECO:0000313" key="4">
    <source>
        <dbReference type="EMBL" id="KIK30250.1"/>
    </source>
</evidence>
<accession>A0A0C9YYN0</accession>
<organism evidence="4 5">
    <name type="scientific">Pisolithus microcarpus 441</name>
    <dbReference type="NCBI Taxonomy" id="765257"/>
    <lineage>
        <taxon>Eukaryota</taxon>
        <taxon>Fungi</taxon>
        <taxon>Dikarya</taxon>
        <taxon>Basidiomycota</taxon>
        <taxon>Agaricomycotina</taxon>
        <taxon>Agaricomycetes</taxon>
        <taxon>Agaricomycetidae</taxon>
        <taxon>Boletales</taxon>
        <taxon>Sclerodermatineae</taxon>
        <taxon>Pisolithaceae</taxon>
        <taxon>Pisolithus</taxon>
    </lineage>
</organism>
<dbReference type="STRING" id="765257.A0A0C9YYN0"/>
<dbReference type="OrthoDB" id="6159439at2759"/>
<feature type="DNA-binding region" description="Homeobox" evidence="1">
    <location>
        <begin position="144"/>
        <end position="203"/>
    </location>
</feature>
<evidence type="ECO:0000313" key="5">
    <source>
        <dbReference type="Proteomes" id="UP000054018"/>
    </source>
</evidence>
<dbReference type="Proteomes" id="UP000054018">
    <property type="component" value="Unassembled WGS sequence"/>
</dbReference>
<reference evidence="5" key="2">
    <citation type="submission" date="2015-01" db="EMBL/GenBank/DDBJ databases">
        <title>Evolutionary Origins and Diversification of the Mycorrhizal Mutualists.</title>
        <authorList>
            <consortium name="DOE Joint Genome Institute"/>
            <consortium name="Mycorrhizal Genomics Consortium"/>
            <person name="Kohler A."/>
            <person name="Kuo A."/>
            <person name="Nagy L.G."/>
            <person name="Floudas D."/>
            <person name="Copeland A."/>
            <person name="Barry K.W."/>
            <person name="Cichocki N."/>
            <person name="Veneault-Fourrey C."/>
            <person name="LaButti K."/>
            <person name="Lindquist E.A."/>
            <person name="Lipzen A."/>
            <person name="Lundell T."/>
            <person name="Morin E."/>
            <person name="Murat C."/>
            <person name="Riley R."/>
            <person name="Ohm R."/>
            <person name="Sun H."/>
            <person name="Tunlid A."/>
            <person name="Henrissat B."/>
            <person name="Grigoriev I.V."/>
            <person name="Hibbett D.S."/>
            <person name="Martin F."/>
        </authorList>
    </citation>
    <scope>NUCLEOTIDE SEQUENCE [LARGE SCALE GENOMIC DNA]</scope>
    <source>
        <strain evidence="5">441</strain>
    </source>
</reference>
<dbReference type="CDD" id="cd00086">
    <property type="entry name" value="homeodomain"/>
    <property type="match status" value="1"/>
</dbReference>
<reference evidence="4 5" key="1">
    <citation type="submission" date="2014-04" db="EMBL/GenBank/DDBJ databases">
        <authorList>
            <consortium name="DOE Joint Genome Institute"/>
            <person name="Kuo A."/>
            <person name="Kohler A."/>
            <person name="Costa M.D."/>
            <person name="Nagy L.G."/>
            <person name="Floudas D."/>
            <person name="Copeland A."/>
            <person name="Barry K.W."/>
            <person name="Cichocki N."/>
            <person name="Veneault-Fourrey C."/>
            <person name="LaButti K."/>
            <person name="Lindquist E.A."/>
            <person name="Lipzen A."/>
            <person name="Lundell T."/>
            <person name="Morin E."/>
            <person name="Murat C."/>
            <person name="Sun H."/>
            <person name="Tunlid A."/>
            <person name="Henrissat B."/>
            <person name="Grigoriev I.V."/>
            <person name="Hibbett D.S."/>
            <person name="Martin F."/>
            <person name="Nordberg H.P."/>
            <person name="Cantor M.N."/>
            <person name="Hua S.X."/>
        </authorList>
    </citation>
    <scope>NUCLEOTIDE SEQUENCE [LARGE SCALE GENOMIC DNA]</scope>
    <source>
        <strain evidence="4 5">441</strain>
    </source>
</reference>
<sequence>MSESVYSMLGDVLTSSRNIMASTAHGKTPVVQHETNPPKSIHLPEPPPLAPTLQQYALDTETLQKINEAYIKRARELRDTAAAAIAQASTALSPISGLPHTSSHERVTVVFAQVYLNTLRRWIKDIETAVSRASPEPRRKSAIMERKNKPFNYDCVPLLERFFEEKPFPSHADKTFLAKKSGMTYRQIHVWFQNRRSRTKEGRRLRKKPSAQGVTLPVKCSTRHHLNERVQSSSPTRTCTRSSDCSSAHRTVTRDELLDCPAPPHAFPTPYSPSCLNDPFPVYSGSLSSGYWLRSPSTVTKTTTVDVDALTDLFSRLNVKDSRGGTAQSSGSCGLSSAALAFTTRPLPAPLPCLIPSASRPPSKHYPPLPTIPAPRSRYHVFHTPSPEAWPLTLVPPPTTTRAEKANLSVQNIRNIVPLPRRTPHNVHNVYRAVSPVSDTSTITSEDSSGTISSSSDTIYPAPDYSFIHHAVSAY</sequence>
<keyword evidence="1 2" id="KW-0371">Homeobox</keyword>
<evidence type="ECO:0000256" key="2">
    <source>
        <dbReference type="RuleBase" id="RU000682"/>
    </source>
</evidence>
<dbReference type="GO" id="GO:0003677">
    <property type="term" value="F:DNA binding"/>
    <property type="evidence" value="ECO:0007669"/>
    <property type="project" value="UniProtKB-UniRule"/>
</dbReference>
<dbReference type="InterPro" id="IPR009057">
    <property type="entry name" value="Homeodomain-like_sf"/>
</dbReference>
<keyword evidence="1 2" id="KW-0539">Nucleus</keyword>